<feature type="domain" description="AMP-binding enzyme C-terminal" evidence="5">
    <location>
        <begin position="14"/>
        <end position="73"/>
    </location>
</feature>
<dbReference type="GO" id="GO:0016874">
    <property type="term" value="F:ligase activity"/>
    <property type="evidence" value="ECO:0007669"/>
    <property type="project" value="UniProtKB-KW"/>
</dbReference>
<dbReference type="PANTHER" id="PTHR43859:SF4">
    <property type="entry name" value="BUTANOATE--COA LIGASE AAE1-RELATED"/>
    <property type="match status" value="1"/>
</dbReference>
<gene>
    <name evidence="6" type="ORF">CYMTET_11992</name>
</gene>
<evidence type="ECO:0000256" key="4">
    <source>
        <dbReference type="ARBA" id="ARBA00023098"/>
    </source>
</evidence>
<dbReference type="Gene3D" id="3.30.300.30">
    <property type="match status" value="1"/>
</dbReference>
<dbReference type="PANTHER" id="PTHR43859">
    <property type="entry name" value="ACYL-ACTIVATING ENZYME"/>
    <property type="match status" value="1"/>
</dbReference>
<keyword evidence="3" id="KW-0276">Fatty acid metabolism</keyword>
<keyword evidence="2" id="KW-0436">Ligase</keyword>
<dbReference type="AlphaFoldDB" id="A0AAE0GLG2"/>
<keyword evidence="7" id="KW-1185">Reference proteome</keyword>
<reference evidence="6 7" key="1">
    <citation type="journal article" date="2015" name="Genome Biol. Evol.">
        <title>Comparative Genomics of a Bacterivorous Green Alga Reveals Evolutionary Causalities and Consequences of Phago-Mixotrophic Mode of Nutrition.</title>
        <authorList>
            <person name="Burns J.A."/>
            <person name="Paasch A."/>
            <person name="Narechania A."/>
            <person name="Kim E."/>
        </authorList>
    </citation>
    <scope>NUCLEOTIDE SEQUENCE [LARGE SCALE GENOMIC DNA]</scope>
    <source>
        <strain evidence="6 7">PLY_AMNH</strain>
    </source>
</reference>
<evidence type="ECO:0000256" key="2">
    <source>
        <dbReference type="ARBA" id="ARBA00022598"/>
    </source>
</evidence>
<protein>
    <recommendedName>
        <fullName evidence="5">AMP-binding enzyme C-terminal domain-containing protein</fullName>
    </recommendedName>
</protein>
<comment type="similarity">
    <text evidence="1">Belongs to the ATP-dependent AMP-binding enzyme family.</text>
</comment>
<proteinExistence type="inferred from homology"/>
<evidence type="ECO:0000256" key="3">
    <source>
        <dbReference type="ARBA" id="ARBA00022832"/>
    </source>
</evidence>
<dbReference type="Pfam" id="PF13193">
    <property type="entry name" value="AMP-binding_C"/>
    <property type="match status" value="1"/>
</dbReference>
<keyword evidence="4" id="KW-0443">Lipid metabolism</keyword>
<comment type="caution">
    <text evidence="6">The sequence shown here is derived from an EMBL/GenBank/DDBJ whole genome shotgun (WGS) entry which is preliminary data.</text>
</comment>
<name>A0AAE0GLG2_9CHLO</name>
<sequence>MIKSGGEWISSIDLENHICGLREIQMACVVAVPHPKWDERPVAVVMLAASKQEISLPVLKQTITKHCEHKFAKSINYPLLASYNNAVLGITTAISLQLSKIHGAANILWLH</sequence>
<dbReference type="InterPro" id="IPR025110">
    <property type="entry name" value="AMP-bd_C"/>
</dbReference>
<dbReference type="SUPFAM" id="SSF56801">
    <property type="entry name" value="Acetyl-CoA synthetase-like"/>
    <property type="match status" value="1"/>
</dbReference>
<evidence type="ECO:0000256" key="1">
    <source>
        <dbReference type="ARBA" id="ARBA00006432"/>
    </source>
</evidence>
<dbReference type="GO" id="GO:0006631">
    <property type="term" value="P:fatty acid metabolic process"/>
    <property type="evidence" value="ECO:0007669"/>
    <property type="project" value="UniProtKB-KW"/>
</dbReference>
<evidence type="ECO:0000259" key="5">
    <source>
        <dbReference type="Pfam" id="PF13193"/>
    </source>
</evidence>
<dbReference type="EMBL" id="LGRX02004510">
    <property type="protein sequence ID" value="KAK3280152.1"/>
    <property type="molecule type" value="Genomic_DNA"/>
</dbReference>
<dbReference type="Proteomes" id="UP001190700">
    <property type="component" value="Unassembled WGS sequence"/>
</dbReference>
<accession>A0AAE0GLG2</accession>
<evidence type="ECO:0000313" key="6">
    <source>
        <dbReference type="EMBL" id="KAK3280152.1"/>
    </source>
</evidence>
<evidence type="ECO:0000313" key="7">
    <source>
        <dbReference type="Proteomes" id="UP001190700"/>
    </source>
</evidence>
<organism evidence="6 7">
    <name type="scientific">Cymbomonas tetramitiformis</name>
    <dbReference type="NCBI Taxonomy" id="36881"/>
    <lineage>
        <taxon>Eukaryota</taxon>
        <taxon>Viridiplantae</taxon>
        <taxon>Chlorophyta</taxon>
        <taxon>Pyramimonadophyceae</taxon>
        <taxon>Pyramimonadales</taxon>
        <taxon>Pyramimonadaceae</taxon>
        <taxon>Cymbomonas</taxon>
    </lineage>
</organism>
<dbReference type="InterPro" id="IPR045851">
    <property type="entry name" value="AMP-bd_C_sf"/>
</dbReference>